<dbReference type="GO" id="GO:0005739">
    <property type="term" value="C:mitochondrion"/>
    <property type="evidence" value="ECO:0007669"/>
    <property type="project" value="TreeGrafter"/>
</dbReference>
<name>A0A2G2WKE7_CAPBA</name>
<comment type="caution">
    <text evidence="16">The sequence shown here is derived from an EMBL/GenBank/DDBJ whole genome shotgun (WGS) entry which is preliminary data.</text>
</comment>
<keyword evidence="4" id="KW-0813">Transport</keyword>
<dbReference type="Gene3D" id="1.20.1260.140">
    <property type="entry name" value="Alternative oxidase"/>
    <property type="match status" value="2"/>
</dbReference>
<evidence type="ECO:0000256" key="3">
    <source>
        <dbReference type="ARBA" id="ARBA00008388"/>
    </source>
</evidence>
<evidence type="ECO:0000313" key="16">
    <source>
        <dbReference type="EMBL" id="PHT45708.1"/>
    </source>
</evidence>
<feature type="region of interest" description="Disordered" evidence="14">
    <location>
        <begin position="476"/>
        <end position="504"/>
    </location>
</feature>
<evidence type="ECO:0000256" key="2">
    <source>
        <dbReference type="ARBA" id="ARBA00004370"/>
    </source>
</evidence>
<comment type="catalytic activity">
    <reaction evidence="1 13">
        <text>2 a ubiquinol + O2 = 2 a ubiquinone + 2 H2O</text>
        <dbReference type="Rhea" id="RHEA:30255"/>
        <dbReference type="Rhea" id="RHEA-COMP:9565"/>
        <dbReference type="Rhea" id="RHEA-COMP:9566"/>
        <dbReference type="ChEBI" id="CHEBI:15377"/>
        <dbReference type="ChEBI" id="CHEBI:15379"/>
        <dbReference type="ChEBI" id="CHEBI:16389"/>
        <dbReference type="ChEBI" id="CHEBI:17976"/>
        <dbReference type="EC" id="1.10.3.11"/>
    </reaction>
</comment>
<dbReference type="GO" id="GO:0102721">
    <property type="term" value="F:ubiquinol:oxygen oxidoreductase activity"/>
    <property type="evidence" value="ECO:0007669"/>
    <property type="project" value="UniProtKB-EC"/>
</dbReference>
<evidence type="ECO:0000256" key="13">
    <source>
        <dbReference type="RuleBase" id="RU003779"/>
    </source>
</evidence>
<keyword evidence="6 13" id="KW-0812">Transmembrane</keyword>
<dbReference type="GO" id="GO:0016020">
    <property type="term" value="C:membrane"/>
    <property type="evidence" value="ECO:0007669"/>
    <property type="project" value="UniProtKB-SubCell"/>
</dbReference>
<feature type="compositionally biased region" description="Polar residues" evidence="14">
    <location>
        <begin position="492"/>
        <end position="503"/>
    </location>
</feature>
<sequence>MNGEANFSSMAPPTFDGENYQIWVVRMRIYLQALDLLEVVEAEYEIDPLPDNPTVWQIKTHTERKTRKSKALACLFTAVSSNIFTRIMSLESAKKQQDEEARVVDEQEEDQLFVASCLASSVSSESWLIDSGCTNHMTCDKDLFKDLSPTKVTKVRIGHGGYIPAKGMGTITIETQSGTKTISDVLYVPDLDQNLLSVDQLLEKDFKLYFEDKHCLIKEASGQDLFKVKMRSRSFSLNPLEEERGFHQSRVELPLLKEDIPPDDEGWLCPGCDCKVDCIDLLNNLQGKDLSVADSWEKVYPKDAAATSGEKLGDISGLPSDDSENGLPDIPCPNEVFAKHLGEEISSPENDLVLSGNNSGIARGGGLCSLNGFQNMMQLEYDSECKLYLESNISVQRKEMPEAANADKLSEMELENACDKQRENATQSDELPLPSNSQLAQVESCQILGNNSVGDSTLTQFGDPCCRTSATLQEIQKTTGSSSTEEKLNVGGMSTSESRSSGKTKAYGEVTTKRLCESCKENNYPDCDTKEKFEQSGGWIKALPEEAENERMHLMTMVELVQPKWYERLLVIAVQGAFFNFYFVLYLLFPKLAHRVVGHLEEEAIHSYTLYLNDIDRGEIENVPAPAIAIDYWRLPKDATLKDIDEAYHRNVNHFASPWEIYQADLSIDLSKHHVPKKFLDKFAYWSVKLLRIPTDLFFKERYGCRAMMLETVAGVPGMVGDLMALWIVVIDINTFTEELCYWQNKLNGKTAMAATVGIQSDFPYVKIISAETMIGLSESSKCSQIVKVFEDAYKSPPSIVVLDGIERCCNNLNVFSSEDVDSAAEVLNDMPIKKLYMVVEMAAQGEHGGTAEAIYSGKEKINLSHFYDCLQDIVRH</sequence>
<comment type="similarity">
    <text evidence="3 13">Belongs to the alternative oxidase family.</text>
</comment>
<dbReference type="STRING" id="33114.A0A2G2WKE7"/>
<comment type="cofactor">
    <cofactor evidence="13">
        <name>Fe cation</name>
        <dbReference type="ChEBI" id="CHEBI:24875"/>
    </cofactor>
    <text evidence="13">Binds 2 iron ions per subunit.</text>
</comment>
<comment type="subcellular location">
    <subcellularLocation>
        <location evidence="2">Membrane</location>
    </subcellularLocation>
</comment>
<proteinExistence type="inferred from homology"/>
<dbReference type="Pfam" id="PF22936">
    <property type="entry name" value="Pol_BBD"/>
    <property type="match status" value="1"/>
</dbReference>
<dbReference type="InterPro" id="IPR027417">
    <property type="entry name" value="P-loop_NTPase"/>
</dbReference>
<dbReference type="GO" id="GO:0010230">
    <property type="term" value="P:alternative respiration"/>
    <property type="evidence" value="ECO:0007669"/>
    <property type="project" value="TreeGrafter"/>
</dbReference>
<feature type="domain" description="Retrovirus-related Pol polyprotein from transposon TNT 1-94-like beta-barrel" evidence="15">
    <location>
        <begin position="127"/>
        <end position="206"/>
    </location>
</feature>
<keyword evidence="17" id="KW-1185">Reference proteome</keyword>
<evidence type="ECO:0000256" key="7">
    <source>
        <dbReference type="ARBA" id="ARBA00022723"/>
    </source>
</evidence>
<evidence type="ECO:0000256" key="6">
    <source>
        <dbReference type="ARBA" id="ARBA00022692"/>
    </source>
</evidence>
<evidence type="ECO:0000256" key="12">
    <source>
        <dbReference type="ARBA" id="ARBA00023136"/>
    </source>
</evidence>
<dbReference type="Proteomes" id="UP000224567">
    <property type="component" value="Unassembled WGS sequence"/>
</dbReference>
<evidence type="ECO:0000256" key="14">
    <source>
        <dbReference type="SAM" id="MobiDB-lite"/>
    </source>
</evidence>
<keyword evidence="5 13" id="KW-0679">Respiratory chain</keyword>
<keyword evidence="11 13" id="KW-0408">Iron</keyword>
<dbReference type="InterPro" id="IPR002680">
    <property type="entry name" value="AOX"/>
</dbReference>
<dbReference type="EC" id="1.10.3.11" evidence="13"/>
<evidence type="ECO:0000256" key="10">
    <source>
        <dbReference type="ARBA" id="ARBA00023002"/>
    </source>
</evidence>
<gene>
    <name evidence="16" type="ORF">CQW23_14866</name>
</gene>
<keyword evidence="8 13" id="KW-0249">Electron transport</keyword>
<dbReference type="GO" id="GO:0009916">
    <property type="term" value="F:alternative oxidase activity"/>
    <property type="evidence" value="ECO:0007669"/>
    <property type="project" value="UniProtKB-UniRule"/>
</dbReference>
<dbReference type="PANTHER" id="PTHR31803:SF6">
    <property type="entry name" value="UBIQUINOL OXIDASE 2, MITOCHONDRIAL"/>
    <property type="match status" value="1"/>
</dbReference>
<reference evidence="16 17" key="1">
    <citation type="journal article" date="2017" name="Genome Biol.">
        <title>New reference genome sequences of hot pepper reveal the massive evolution of plant disease-resistance genes by retroduplication.</title>
        <authorList>
            <person name="Kim S."/>
            <person name="Park J."/>
            <person name="Yeom S.I."/>
            <person name="Kim Y.M."/>
            <person name="Seo E."/>
            <person name="Kim K.T."/>
            <person name="Kim M.S."/>
            <person name="Lee J.M."/>
            <person name="Cheong K."/>
            <person name="Shin H.S."/>
            <person name="Kim S.B."/>
            <person name="Han K."/>
            <person name="Lee J."/>
            <person name="Park M."/>
            <person name="Lee H.A."/>
            <person name="Lee H.Y."/>
            <person name="Lee Y."/>
            <person name="Oh S."/>
            <person name="Lee J.H."/>
            <person name="Choi E."/>
            <person name="Choi E."/>
            <person name="Lee S.E."/>
            <person name="Jeon J."/>
            <person name="Kim H."/>
            <person name="Choi G."/>
            <person name="Song H."/>
            <person name="Lee J."/>
            <person name="Lee S.C."/>
            <person name="Kwon J.K."/>
            <person name="Lee H.Y."/>
            <person name="Koo N."/>
            <person name="Hong Y."/>
            <person name="Kim R.W."/>
            <person name="Kang W.H."/>
            <person name="Huh J.H."/>
            <person name="Kang B.C."/>
            <person name="Yang T.J."/>
            <person name="Lee Y.H."/>
            <person name="Bennetzen J.L."/>
            <person name="Choi D."/>
        </authorList>
    </citation>
    <scope>NUCLEOTIDE SEQUENCE [LARGE SCALE GENOMIC DNA]</scope>
    <source>
        <strain evidence="17">cv. PBC81</strain>
    </source>
</reference>
<keyword evidence="9" id="KW-1133">Transmembrane helix</keyword>
<dbReference type="Pfam" id="PF14223">
    <property type="entry name" value="Retrotran_gag_2"/>
    <property type="match status" value="1"/>
</dbReference>
<evidence type="ECO:0000259" key="15">
    <source>
        <dbReference type="Pfam" id="PF22936"/>
    </source>
</evidence>
<dbReference type="SUPFAM" id="SSF52540">
    <property type="entry name" value="P-loop containing nucleoside triphosphate hydrolases"/>
    <property type="match status" value="1"/>
</dbReference>
<evidence type="ECO:0000256" key="5">
    <source>
        <dbReference type="ARBA" id="ARBA00022660"/>
    </source>
</evidence>
<evidence type="ECO:0000256" key="8">
    <source>
        <dbReference type="ARBA" id="ARBA00022982"/>
    </source>
</evidence>
<dbReference type="FunFam" id="3.40.50.300:FF:000166">
    <property type="entry name" value="vesicle-fusing ATPase isoform X1"/>
    <property type="match status" value="1"/>
</dbReference>
<dbReference type="Gene3D" id="3.40.50.300">
    <property type="entry name" value="P-loop containing nucleotide triphosphate hydrolases"/>
    <property type="match status" value="1"/>
</dbReference>
<dbReference type="InterPro" id="IPR054722">
    <property type="entry name" value="PolX-like_BBD"/>
</dbReference>
<dbReference type="InterPro" id="IPR038659">
    <property type="entry name" value="AOX_sf"/>
</dbReference>
<keyword evidence="12 13" id="KW-0472">Membrane</keyword>
<dbReference type="OrthoDB" id="16906at2759"/>
<evidence type="ECO:0000256" key="9">
    <source>
        <dbReference type="ARBA" id="ARBA00022989"/>
    </source>
</evidence>
<reference evidence="17" key="2">
    <citation type="journal article" date="2017" name="J. Anim. Genet.">
        <title>Multiple reference genome sequences of hot pepper reveal the massive evolution of plant disease resistance genes by retroduplication.</title>
        <authorList>
            <person name="Kim S."/>
            <person name="Park J."/>
            <person name="Yeom S.-I."/>
            <person name="Kim Y.-M."/>
            <person name="Seo E."/>
            <person name="Kim K.-T."/>
            <person name="Kim M.-S."/>
            <person name="Lee J.M."/>
            <person name="Cheong K."/>
            <person name="Shin H.-S."/>
            <person name="Kim S.-B."/>
            <person name="Han K."/>
            <person name="Lee J."/>
            <person name="Park M."/>
            <person name="Lee H.-A."/>
            <person name="Lee H.-Y."/>
            <person name="Lee Y."/>
            <person name="Oh S."/>
            <person name="Lee J.H."/>
            <person name="Choi E."/>
            <person name="Choi E."/>
            <person name="Lee S.E."/>
            <person name="Jeon J."/>
            <person name="Kim H."/>
            <person name="Choi G."/>
            <person name="Song H."/>
            <person name="Lee J."/>
            <person name="Lee S.-C."/>
            <person name="Kwon J.-K."/>
            <person name="Lee H.-Y."/>
            <person name="Koo N."/>
            <person name="Hong Y."/>
            <person name="Kim R.W."/>
            <person name="Kang W.-H."/>
            <person name="Huh J.H."/>
            <person name="Kang B.-C."/>
            <person name="Yang T.-J."/>
            <person name="Lee Y.-H."/>
            <person name="Bennetzen J.L."/>
            <person name="Choi D."/>
        </authorList>
    </citation>
    <scope>NUCLEOTIDE SEQUENCE [LARGE SCALE GENOMIC DNA]</scope>
    <source>
        <strain evidence="17">cv. PBC81</strain>
    </source>
</reference>
<dbReference type="Pfam" id="PF01786">
    <property type="entry name" value="AOX"/>
    <property type="match status" value="2"/>
</dbReference>
<evidence type="ECO:0000256" key="11">
    <source>
        <dbReference type="ARBA" id="ARBA00023004"/>
    </source>
</evidence>
<feature type="region of interest" description="Disordered" evidence="14">
    <location>
        <begin position="310"/>
        <end position="329"/>
    </location>
</feature>
<dbReference type="PANTHER" id="PTHR31803">
    <property type="entry name" value="ALTERNATIVE OXIDASE"/>
    <property type="match status" value="1"/>
</dbReference>
<organism evidence="16 17">
    <name type="scientific">Capsicum baccatum</name>
    <name type="common">Peruvian pepper</name>
    <dbReference type="NCBI Taxonomy" id="33114"/>
    <lineage>
        <taxon>Eukaryota</taxon>
        <taxon>Viridiplantae</taxon>
        <taxon>Streptophyta</taxon>
        <taxon>Embryophyta</taxon>
        <taxon>Tracheophyta</taxon>
        <taxon>Spermatophyta</taxon>
        <taxon>Magnoliopsida</taxon>
        <taxon>eudicotyledons</taxon>
        <taxon>Gunneridae</taxon>
        <taxon>Pentapetalae</taxon>
        <taxon>asterids</taxon>
        <taxon>lamiids</taxon>
        <taxon>Solanales</taxon>
        <taxon>Solanaceae</taxon>
        <taxon>Solanoideae</taxon>
        <taxon>Capsiceae</taxon>
        <taxon>Capsicum</taxon>
    </lineage>
</organism>
<accession>A0A2G2WKE7</accession>
<dbReference type="AlphaFoldDB" id="A0A2G2WKE7"/>
<dbReference type="GO" id="GO:0046872">
    <property type="term" value="F:metal ion binding"/>
    <property type="evidence" value="ECO:0007669"/>
    <property type="project" value="UniProtKB-UniRule"/>
</dbReference>
<protein>
    <recommendedName>
        <fullName evidence="13">Ubiquinol oxidase</fullName>
        <ecNumber evidence="13">1.10.3.11</ecNumber>
    </recommendedName>
</protein>
<keyword evidence="7 13" id="KW-0479">Metal-binding</keyword>
<dbReference type="GO" id="GO:0098803">
    <property type="term" value="C:respiratory chain complex"/>
    <property type="evidence" value="ECO:0007669"/>
    <property type="project" value="UniProtKB-UniRule"/>
</dbReference>
<evidence type="ECO:0000256" key="4">
    <source>
        <dbReference type="ARBA" id="ARBA00022448"/>
    </source>
</evidence>
<dbReference type="EMBL" id="MLFT02000006">
    <property type="protein sequence ID" value="PHT45708.1"/>
    <property type="molecule type" value="Genomic_DNA"/>
</dbReference>
<keyword evidence="10 13" id="KW-0560">Oxidoreductase</keyword>
<evidence type="ECO:0000313" key="17">
    <source>
        <dbReference type="Proteomes" id="UP000224567"/>
    </source>
</evidence>
<evidence type="ECO:0000256" key="1">
    <source>
        <dbReference type="ARBA" id="ARBA00001192"/>
    </source>
</evidence>
<dbReference type="GO" id="GO:0106292">
    <property type="term" value="F:superoxide-generating NADPH oxidase activity"/>
    <property type="evidence" value="ECO:0007669"/>
    <property type="project" value="UniProtKB-ARBA"/>
</dbReference>